<keyword evidence="3 7" id="KW-0812">Transmembrane</keyword>
<feature type="domain" description="ABC3 transporter permease C-terminal" evidence="8">
    <location>
        <begin position="601"/>
        <end position="724"/>
    </location>
</feature>
<feature type="transmembrane region" description="Helical" evidence="7">
    <location>
        <begin position="695"/>
        <end position="716"/>
    </location>
</feature>
<feature type="region of interest" description="Disordered" evidence="6">
    <location>
        <begin position="931"/>
        <end position="951"/>
    </location>
</feature>
<proteinExistence type="predicted"/>
<keyword evidence="4 7" id="KW-1133">Transmembrane helix</keyword>
<feature type="transmembrane region" description="Helical" evidence="7">
    <location>
        <begin position="1190"/>
        <end position="1211"/>
    </location>
</feature>
<dbReference type="Proteomes" id="UP000011885">
    <property type="component" value="Unassembled WGS sequence"/>
</dbReference>
<dbReference type="InterPro" id="IPR003838">
    <property type="entry name" value="ABC3_permease_C"/>
</dbReference>
<organism evidence="9 10">
    <name type="scientific">Rhodopirellula sallentina SM41</name>
    <dbReference type="NCBI Taxonomy" id="1263870"/>
    <lineage>
        <taxon>Bacteria</taxon>
        <taxon>Pseudomonadati</taxon>
        <taxon>Planctomycetota</taxon>
        <taxon>Planctomycetia</taxon>
        <taxon>Pirellulales</taxon>
        <taxon>Pirellulaceae</taxon>
        <taxon>Rhodopirellula</taxon>
    </lineage>
</organism>
<feature type="transmembrane region" description="Helical" evidence="7">
    <location>
        <begin position="755"/>
        <end position="773"/>
    </location>
</feature>
<dbReference type="InterPro" id="IPR051125">
    <property type="entry name" value="ABC-4/HrtB_transporter"/>
</dbReference>
<dbReference type="EMBL" id="ANOH01000101">
    <property type="protein sequence ID" value="EMI57245.1"/>
    <property type="molecule type" value="Genomic_DNA"/>
</dbReference>
<evidence type="ECO:0000256" key="2">
    <source>
        <dbReference type="ARBA" id="ARBA00022475"/>
    </source>
</evidence>
<dbReference type="PANTHER" id="PTHR43738:SF2">
    <property type="entry name" value="ABC TRANSPORTER PERMEASE"/>
    <property type="match status" value="1"/>
</dbReference>
<feature type="compositionally biased region" description="Basic and acidic residues" evidence="6">
    <location>
        <begin position="348"/>
        <end position="357"/>
    </location>
</feature>
<dbReference type="PANTHER" id="PTHR43738">
    <property type="entry name" value="ABC TRANSPORTER, MEMBRANE PROTEIN"/>
    <property type="match status" value="1"/>
</dbReference>
<feature type="transmembrane region" description="Helical" evidence="7">
    <location>
        <begin position="597"/>
        <end position="617"/>
    </location>
</feature>
<dbReference type="Pfam" id="PF02687">
    <property type="entry name" value="FtsX"/>
    <property type="match status" value="2"/>
</dbReference>
<name>M5U747_9BACT</name>
<feature type="region of interest" description="Disordered" evidence="6">
    <location>
        <begin position="346"/>
        <end position="372"/>
    </location>
</feature>
<keyword evidence="5 7" id="KW-0472">Membrane</keyword>
<evidence type="ECO:0000256" key="6">
    <source>
        <dbReference type="SAM" id="MobiDB-lite"/>
    </source>
</evidence>
<evidence type="ECO:0000259" key="8">
    <source>
        <dbReference type="Pfam" id="PF02687"/>
    </source>
</evidence>
<protein>
    <submittedName>
        <fullName evidence="9">Membrane protein containing DUF214, permase predicted</fullName>
    </submittedName>
</protein>
<evidence type="ECO:0000313" key="9">
    <source>
        <dbReference type="EMBL" id="EMI57245.1"/>
    </source>
</evidence>
<dbReference type="GO" id="GO:0005886">
    <property type="term" value="C:plasma membrane"/>
    <property type="evidence" value="ECO:0007669"/>
    <property type="project" value="UniProtKB-SubCell"/>
</dbReference>
<sequence length="1229" mass="131872">MIHCPSAEALNRYDPTFNEGFLMASSSESLSIFSMIRATLRHRRAVSLAVALGVATATAVITGALLVGDSMRGSLRGLTVERLGTIETVLAPGTFFPVESVELPSEASDAIVSSMILFPGGSVETKTKAGEGESSDDSISPRPRTRHVGGIQVVGVDESFWDFDSSGVRPDVMPDEDSVVLNQTAASELRVTVGDQITLRLPVEGAVPADSPLGKREIQSEGLPRMKVAAILPDQGLGRFSLMASQTVPRTVFVSRKLVAEVLDREGQANVMLSDRTLTDSQVPLSLQSLGWNLRKIEVGDAVTYLSLTSESLLLPETAVDRIVSAFPEGVVTPVLTYLANAIEPISESEREPRQEEQESGETDGKPSVPYSTIAAIDSGETLSLDYAIGTQVGGAASKGGKSSDEIPIVLNDWAANRLKVDVGATVRVFYYEPEVERGKEIERSFEAVVTDVVPITRPIKPYRRSREAVYDKPLTPYNDPNLTPDVPGVTDQDSISDWELPFQLERRIDRADDDYWNEHRLTPKAFIPLDAGRAEFGSRFGQTTGLRIDPQYDLQTIESKILEAIKPIRDELGWTPRAIRSEQLAASKGTTPFDGLFLALSMFVIMAAMMLIAILLRLGVLQRIDEFGTLLAVGFSPRRVMTLVMGETAVTASIGAIVGVIGGVGYAAFVLWALRSWWVGAVTVPFLRFHATPTSILLGGICGWAASMATALWTLRFLLKLNPAALLGGRRMSLAGGAAKSGGVRRTGGSLRPWIIAGLVVAAVAAAMLGSQGGAQEAAGGFVGGGMLLLIASLMWIHSRLGARAVMTPSLRTLATANARRNPLRSTLTIGLVATAAFLILSITAFRMSPTEEGTGGFDLIAESGSPIARDLNDSVVREELLGRDAGVLDGATLVAFRMLAGDDASCNNLYQSARPTVLGVPAFVSDEKSSDAEESSALGTPDDAAETNPLRRFGWASSEATEKEQTWSLLARDGKGTPDDPIPVVIDQNTAMWSLQMTGGIGQTKMFDYGAGKQLHFKVVGLLAGSVLQGKLLIGEVNFEKAFPEESGYRYFLIRRGEQASQDAIVNAFESRLVDVGMDVQSANEVLANLLAVQNTYLRTFQSLGALGLLLGTIGLAVSQLRSVLERRNELAVLQAVGFTHSRLAKLILGENFYLLLMGMACGVATAIVAVLPYAWMTGNSVPIVEPMWILFGILVFGMLAGMIAVWRVMTLPLLDSLRAEHAAIEL</sequence>
<evidence type="ECO:0000256" key="1">
    <source>
        <dbReference type="ARBA" id="ARBA00004651"/>
    </source>
</evidence>
<comment type="subcellular location">
    <subcellularLocation>
        <location evidence="1">Cell membrane</location>
        <topology evidence="1">Multi-pass membrane protein</topology>
    </subcellularLocation>
</comment>
<evidence type="ECO:0000256" key="3">
    <source>
        <dbReference type="ARBA" id="ARBA00022692"/>
    </source>
</evidence>
<feature type="transmembrane region" description="Helical" evidence="7">
    <location>
        <begin position="829"/>
        <end position="847"/>
    </location>
</feature>
<evidence type="ECO:0000256" key="7">
    <source>
        <dbReference type="SAM" id="Phobius"/>
    </source>
</evidence>
<feature type="transmembrane region" description="Helical" evidence="7">
    <location>
        <begin position="649"/>
        <end position="675"/>
    </location>
</feature>
<reference evidence="9 10" key="1">
    <citation type="journal article" date="2013" name="Mar. Genomics">
        <title>Expression of sulfatases in Rhodopirellula baltica and the diversity of sulfatases in the genus Rhodopirellula.</title>
        <authorList>
            <person name="Wegner C.E."/>
            <person name="Richter-Heitmann T."/>
            <person name="Klindworth A."/>
            <person name="Klockow C."/>
            <person name="Richter M."/>
            <person name="Achstetter T."/>
            <person name="Glockner F.O."/>
            <person name="Harder J."/>
        </authorList>
    </citation>
    <scope>NUCLEOTIDE SEQUENCE [LARGE SCALE GENOMIC DNA]</scope>
    <source>
        <strain evidence="9 10">SM41</strain>
    </source>
</reference>
<gene>
    <name evidence="9" type="ORF">RSSM_01308</name>
</gene>
<evidence type="ECO:0000256" key="5">
    <source>
        <dbReference type="ARBA" id="ARBA00023136"/>
    </source>
</evidence>
<keyword evidence="2" id="KW-1003">Cell membrane</keyword>
<keyword evidence="10" id="KW-1185">Reference proteome</keyword>
<accession>M5U747</accession>
<evidence type="ECO:0000256" key="4">
    <source>
        <dbReference type="ARBA" id="ARBA00022989"/>
    </source>
</evidence>
<feature type="transmembrane region" description="Helical" evidence="7">
    <location>
        <begin position="1155"/>
        <end position="1178"/>
    </location>
</feature>
<feature type="transmembrane region" description="Helical" evidence="7">
    <location>
        <begin position="45"/>
        <end position="67"/>
    </location>
</feature>
<evidence type="ECO:0000313" key="10">
    <source>
        <dbReference type="Proteomes" id="UP000011885"/>
    </source>
</evidence>
<feature type="domain" description="ABC3 transporter permease C-terminal" evidence="8">
    <location>
        <begin position="1107"/>
        <end position="1211"/>
    </location>
</feature>
<comment type="caution">
    <text evidence="9">The sequence shown here is derived from an EMBL/GenBank/DDBJ whole genome shotgun (WGS) entry which is preliminary data.</text>
</comment>
<dbReference type="AlphaFoldDB" id="M5U747"/>
<feature type="transmembrane region" description="Helical" evidence="7">
    <location>
        <begin position="779"/>
        <end position="798"/>
    </location>
</feature>
<feature type="region of interest" description="Disordered" evidence="6">
    <location>
        <begin position="123"/>
        <end position="145"/>
    </location>
</feature>
<dbReference type="PATRIC" id="fig|1263870.3.peg.1409"/>